<evidence type="ECO:0000259" key="13">
    <source>
        <dbReference type="Pfam" id="PF00263"/>
    </source>
</evidence>
<feature type="domain" description="NolW-like" evidence="14">
    <location>
        <begin position="176"/>
        <end position="242"/>
    </location>
</feature>
<dbReference type="EMBL" id="CP059851">
    <property type="protein sequence ID" value="QMW21745.1"/>
    <property type="molecule type" value="Genomic_DNA"/>
</dbReference>
<dbReference type="NCBIfam" id="TIGR02517">
    <property type="entry name" value="type_II_gspD"/>
    <property type="match status" value="1"/>
</dbReference>
<dbReference type="InterPro" id="IPR050810">
    <property type="entry name" value="Bact_Secretion_Sys_Channel"/>
</dbReference>
<gene>
    <name evidence="16" type="primary">gspD</name>
    <name evidence="16" type="ORF">H3309_10045</name>
</gene>
<feature type="signal peptide" evidence="12">
    <location>
        <begin position="1"/>
        <end position="21"/>
    </location>
</feature>
<feature type="domain" description="NolW-like" evidence="14">
    <location>
        <begin position="114"/>
        <end position="174"/>
    </location>
</feature>
<dbReference type="InterPro" id="IPR004846">
    <property type="entry name" value="T2SS/T3SS_dom"/>
</dbReference>
<dbReference type="InterPro" id="IPR005644">
    <property type="entry name" value="NolW-like"/>
</dbReference>
<dbReference type="GO" id="GO:0009279">
    <property type="term" value="C:cell outer membrane"/>
    <property type="evidence" value="ECO:0007669"/>
    <property type="project" value="UniProtKB-SubCell"/>
</dbReference>
<dbReference type="Pfam" id="PF00263">
    <property type="entry name" value="Secretin"/>
    <property type="match status" value="1"/>
</dbReference>
<protein>
    <submittedName>
        <fullName evidence="16">Type II secretion system secretin GspD</fullName>
    </submittedName>
</protein>
<dbReference type="Pfam" id="PF21305">
    <property type="entry name" value="type_II_gspD_N0"/>
    <property type="match status" value="1"/>
</dbReference>
<evidence type="ECO:0000313" key="17">
    <source>
        <dbReference type="Proteomes" id="UP000515292"/>
    </source>
</evidence>
<dbReference type="GO" id="GO:0015627">
    <property type="term" value="C:type II protein secretion system complex"/>
    <property type="evidence" value="ECO:0007669"/>
    <property type="project" value="InterPro"/>
</dbReference>
<keyword evidence="7" id="KW-0653">Protein transport</keyword>
<dbReference type="Proteomes" id="UP000515292">
    <property type="component" value="Chromosome"/>
</dbReference>
<dbReference type="PANTHER" id="PTHR30332:SF24">
    <property type="entry name" value="SECRETIN GSPD-RELATED"/>
    <property type="match status" value="1"/>
</dbReference>
<name>A0A7G5IEF3_9SPHN</name>
<evidence type="ECO:0000259" key="14">
    <source>
        <dbReference type="Pfam" id="PF03958"/>
    </source>
</evidence>
<dbReference type="InterPro" id="IPR038591">
    <property type="entry name" value="NolW-like_sf"/>
</dbReference>
<evidence type="ECO:0000256" key="2">
    <source>
        <dbReference type="ARBA" id="ARBA00006980"/>
    </source>
</evidence>
<keyword evidence="17" id="KW-1185">Reference proteome</keyword>
<feature type="domain" description="Type II/III secretion system secretin-like" evidence="13">
    <location>
        <begin position="474"/>
        <end position="637"/>
    </location>
</feature>
<accession>A0A7G5IEF3</accession>
<keyword evidence="3 10" id="KW-0813">Transport</keyword>
<evidence type="ECO:0000256" key="8">
    <source>
        <dbReference type="ARBA" id="ARBA00023136"/>
    </source>
</evidence>
<evidence type="ECO:0000256" key="10">
    <source>
        <dbReference type="RuleBase" id="RU004004"/>
    </source>
</evidence>
<feature type="region of interest" description="Disordered" evidence="11">
    <location>
        <begin position="274"/>
        <end position="293"/>
    </location>
</feature>
<keyword evidence="9" id="KW-0998">Cell outer membrane</keyword>
<keyword evidence="6 12" id="KW-0732">Signal</keyword>
<evidence type="ECO:0000313" key="16">
    <source>
        <dbReference type="EMBL" id="QMW21745.1"/>
    </source>
</evidence>
<dbReference type="InterPro" id="IPR049371">
    <property type="entry name" value="GspD-like_N0"/>
</dbReference>
<evidence type="ECO:0000256" key="5">
    <source>
        <dbReference type="ARBA" id="ARBA00022692"/>
    </source>
</evidence>
<organism evidence="16 17">
    <name type="scientific">Sandaracinobacteroides saxicola</name>
    <dbReference type="NCBI Taxonomy" id="2759707"/>
    <lineage>
        <taxon>Bacteria</taxon>
        <taxon>Pseudomonadati</taxon>
        <taxon>Pseudomonadota</taxon>
        <taxon>Alphaproteobacteria</taxon>
        <taxon>Sphingomonadales</taxon>
        <taxon>Sphingosinicellaceae</taxon>
        <taxon>Sandaracinobacteroides</taxon>
    </lineage>
</organism>
<feature type="domain" description="GspD-like N0" evidence="15">
    <location>
        <begin position="25"/>
        <end position="95"/>
    </location>
</feature>
<proteinExistence type="inferred from homology"/>
<dbReference type="InterPro" id="IPR013356">
    <property type="entry name" value="T2SS_GspD"/>
</dbReference>
<evidence type="ECO:0000256" key="9">
    <source>
        <dbReference type="ARBA" id="ARBA00023237"/>
    </source>
</evidence>
<dbReference type="PANTHER" id="PTHR30332">
    <property type="entry name" value="PROBABLE GENERAL SECRETION PATHWAY PROTEIN D"/>
    <property type="match status" value="1"/>
</dbReference>
<dbReference type="GO" id="GO:0015628">
    <property type="term" value="P:protein secretion by the type II secretion system"/>
    <property type="evidence" value="ECO:0007669"/>
    <property type="project" value="InterPro"/>
</dbReference>
<evidence type="ECO:0000256" key="12">
    <source>
        <dbReference type="SAM" id="SignalP"/>
    </source>
</evidence>
<dbReference type="InterPro" id="IPR001775">
    <property type="entry name" value="GspD/PilQ"/>
</dbReference>
<evidence type="ECO:0000256" key="4">
    <source>
        <dbReference type="ARBA" id="ARBA00022452"/>
    </source>
</evidence>
<reference evidence="16 17" key="1">
    <citation type="submission" date="2020-07" db="EMBL/GenBank/DDBJ databases">
        <title>Complete genome sequence for Sandaracinobacter sp. M6.</title>
        <authorList>
            <person name="Tang Y."/>
            <person name="Liu Q."/>
            <person name="Guo Z."/>
            <person name="Lei P."/>
            <person name="Huang B."/>
        </authorList>
    </citation>
    <scope>NUCLEOTIDE SEQUENCE [LARGE SCALE GENOMIC DNA]</scope>
    <source>
        <strain evidence="16 17">M6</strain>
    </source>
</reference>
<keyword evidence="8" id="KW-0472">Membrane</keyword>
<evidence type="ECO:0000259" key="15">
    <source>
        <dbReference type="Pfam" id="PF21305"/>
    </source>
</evidence>
<dbReference type="RefSeq" id="WP_182294591.1">
    <property type="nucleotide sequence ID" value="NZ_CP059851.1"/>
</dbReference>
<dbReference type="Gene3D" id="3.30.1370.120">
    <property type="match status" value="3"/>
</dbReference>
<dbReference type="Pfam" id="PF03958">
    <property type="entry name" value="Secretin_N"/>
    <property type="match status" value="3"/>
</dbReference>
<evidence type="ECO:0000256" key="6">
    <source>
        <dbReference type="ARBA" id="ARBA00022729"/>
    </source>
</evidence>
<comment type="subcellular location">
    <subcellularLocation>
        <location evidence="1 10">Cell outer membrane</location>
    </subcellularLocation>
</comment>
<keyword evidence="5" id="KW-0812">Transmembrane</keyword>
<feature type="domain" description="NolW-like" evidence="14">
    <location>
        <begin position="247"/>
        <end position="367"/>
    </location>
</feature>
<feature type="compositionally biased region" description="Gly residues" evidence="11">
    <location>
        <begin position="283"/>
        <end position="293"/>
    </location>
</feature>
<evidence type="ECO:0000256" key="11">
    <source>
        <dbReference type="SAM" id="MobiDB-lite"/>
    </source>
</evidence>
<dbReference type="PRINTS" id="PR00811">
    <property type="entry name" value="BCTERIALGSPD"/>
</dbReference>
<dbReference type="AlphaFoldDB" id="A0A7G5IEF3"/>
<sequence>MMRAFLTSFAAVALLAAPVAAQNLVNLRDADIRAFIDDVSKATGTSFVIDSRVQGKVSVVTDKPLSRAAYFELFLATLRANGFVAVPLGGGQYRVQPAEAGAASAQAGGNRFVTSVVPLASIDAASAAESVRPLLSRGGAVSANRGGNALIIVDFADNVARARSALAAIDRDRATMRVVPLTHSGARDLAASLTTLVGAGEGGRPPVTVAAIDASNAIALRGEAGAVARYAAMVGELDRRAASGSDVRVLFLKHADAAMVLPVLQTLIGQTPTPVASSAAASGGSGNAGGNSGGNGGGGMANAAAMASFATPQTLPASAVGVAAGPEGRRATVTRFEGANALVISAPTDIQRQLGEVVRQLDVVRPQVQVEAIIVEISDTAARQLGVQFLLSGTNGSNVPFAAANYSNAAPNILALAGAVAAEKGAIQSPTIAEAFRNAAVNSLLGPAAPTGGTAGFAGNLGGGAVFGFIINAVRNDGASNILSTPSVMTLDNQPARILVGQEIPITTGEALGTTLTNAFRTVSRQDVGIQLAVRPQINEGGIIKLDIKQIVSSISGAVSGNSTDLILNKREIETAVTVEDGQIVALGGLLDDNERRSIQRVPLLGDIPVVGELFKSRSRSRTKTNLMVFIRPTIVRSRADADAVAANRWDSVRDAQVAREGFSGLDALARDYLRTTPPAEPAMAPK</sequence>
<comment type="similarity">
    <text evidence="2">Belongs to the bacterial secretin family. GSP D subfamily.</text>
</comment>
<keyword evidence="4" id="KW-1134">Transmembrane beta strand</keyword>
<feature type="chain" id="PRO_5028984841" evidence="12">
    <location>
        <begin position="22"/>
        <end position="687"/>
    </location>
</feature>
<evidence type="ECO:0000256" key="1">
    <source>
        <dbReference type="ARBA" id="ARBA00004442"/>
    </source>
</evidence>
<evidence type="ECO:0000256" key="3">
    <source>
        <dbReference type="ARBA" id="ARBA00022448"/>
    </source>
</evidence>
<evidence type="ECO:0000256" key="7">
    <source>
        <dbReference type="ARBA" id="ARBA00022927"/>
    </source>
</evidence>
<dbReference type="KEGG" id="sand:H3309_10045"/>